<dbReference type="OrthoDB" id="3519642at2759"/>
<proteinExistence type="predicted"/>
<dbReference type="RefSeq" id="XP_024741902.1">
    <property type="nucleotide sequence ID" value="XM_024871080.1"/>
</dbReference>
<dbReference type="EMBL" id="KZ613747">
    <property type="protein sequence ID" value="PMD64998.1"/>
    <property type="molecule type" value="Genomic_DNA"/>
</dbReference>
<evidence type="ECO:0000313" key="2">
    <source>
        <dbReference type="Proteomes" id="UP000235371"/>
    </source>
</evidence>
<gene>
    <name evidence="1" type="ORF">K444DRAFT_210619</name>
</gene>
<organism evidence="1 2">
    <name type="scientific">Hyaloscypha bicolor E</name>
    <dbReference type="NCBI Taxonomy" id="1095630"/>
    <lineage>
        <taxon>Eukaryota</taxon>
        <taxon>Fungi</taxon>
        <taxon>Dikarya</taxon>
        <taxon>Ascomycota</taxon>
        <taxon>Pezizomycotina</taxon>
        <taxon>Leotiomycetes</taxon>
        <taxon>Helotiales</taxon>
        <taxon>Hyaloscyphaceae</taxon>
        <taxon>Hyaloscypha</taxon>
        <taxon>Hyaloscypha bicolor</taxon>
    </lineage>
</organism>
<keyword evidence="2" id="KW-1185">Reference proteome</keyword>
<dbReference type="InParanoid" id="A0A2J6TPY5"/>
<name>A0A2J6TPY5_9HELO</name>
<dbReference type="Proteomes" id="UP000235371">
    <property type="component" value="Unassembled WGS sequence"/>
</dbReference>
<accession>A0A2J6TPY5</accession>
<evidence type="ECO:0000313" key="1">
    <source>
        <dbReference type="EMBL" id="PMD64998.1"/>
    </source>
</evidence>
<dbReference type="GeneID" id="36579162"/>
<sequence length="235" mass="26866">MDEITDIYAELPPMAPQSHDFISRLHPNAKLPSIAFLPGKDAANLRFTPRTWRYIAAEGLFNVFKSRMYVGSLDGFVTQGKLAIRPWRSYRSIADGLIEWPWMTRHIQEIEIYLPDQELGSLVAAADIHESLRENPDAPWDFPKESFLELGREFSDVKAEAVPLNEMFSRLPHVESLSIFSERCSFPQSESCLSAFGMSICVKRNPPWNPLGTNQHLQSLLRILLFDMAHHNLLI</sequence>
<protein>
    <submittedName>
        <fullName evidence="1">Uncharacterized protein</fullName>
    </submittedName>
</protein>
<dbReference type="AlphaFoldDB" id="A0A2J6TPY5"/>
<reference evidence="1 2" key="1">
    <citation type="submission" date="2016-04" db="EMBL/GenBank/DDBJ databases">
        <title>A degradative enzymes factory behind the ericoid mycorrhizal symbiosis.</title>
        <authorList>
            <consortium name="DOE Joint Genome Institute"/>
            <person name="Martino E."/>
            <person name="Morin E."/>
            <person name="Grelet G."/>
            <person name="Kuo A."/>
            <person name="Kohler A."/>
            <person name="Daghino S."/>
            <person name="Barry K."/>
            <person name="Choi C."/>
            <person name="Cichocki N."/>
            <person name="Clum A."/>
            <person name="Copeland A."/>
            <person name="Hainaut M."/>
            <person name="Haridas S."/>
            <person name="Labutti K."/>
            <person name="Lindquist E."/>
            <person name="Lipzen A."/>
            <person name="Khouja H.-R."/>
            <person name="Murat C."/>
            <person name="Ohm R."/>
            <person name="Olson A."/>
            <person name="Spatafora J."/>
            <person name="Veneault-Fourrey C."/>
            <person name="Henrissat B."/>
            <person name="Grigoriev I."/>
            <person name="Martin F."/>
            <person name="Perotto S."/>
        </authorList>
    </citation>
    <scope>NUCLEOTIDE SEQUENCE [LARGE SCALE GENOMIC DNA]</scope>
    <source>
        <strain evidence="1 2">E</strain>
    </source>
</reference>